<dbReference type="PANTHER" id="PTHR31973:SF195">
    <property type="entry name" value="MUDR FAMILY TRANSPOSASE"/>
    <property type="match status" value="1"/>
</dbReference>
<name>A0AAV7EWW9_ARIFI</name>
<feature type="compositionally biased region" description="Basic residues" evidence="5">
    <location>
        <begin position="978"/>
        <end position="990"/>
    </location>
</feature>
<sequence>MGSNQSLELFVKRDTYSYEMDSRRSLENVGGSVEGAVVVYGGQAPAEGDDRVESPNAEFIPEESFALVVDEVTLEFREPCEDANDNSSSEESWPNSVREEVEEEEEDVELPLPTMGVPPLEENDAPYPDPWIGVMDMDVTYRNTMVPGVDDDNVPPPVGIGVGQRFMTKDALVMHLKDYCISRHVHSGDQCSWHVYASFSMKLNMWKIRRCNDEHTCLNVELRMTTGCAPLQAWRARNKALVAVFGGWDESYNLLPQFFKAIKDTNRGTKYKVITTEEGVTRGNFVVRGRSPMCIISNRHSGIIRAIRDVFPRPHRHRFCIRHIIANLKKRYSVKDLNKMVWRCASAETVAHYDHEMQILEEVCPGAKAELTEDLSPEQWALAYDGNMSFGKLTTNSSESVNSLLKWARNLPVQALASAIFYRMNAWFVHRRDKAAEVTTHLCPSVDAHLRSVVDDARHVHVVAYGDGIFQAGEYWVNIMLKECSCRSFQIYQVPCVHAIAVCGAIHYDIHQMTSAYYYASTNARVYERPFDVPTRRNSWVQDGRVVLPPGPKRTPGRPMSTRIQNSMDWRDDDRGRYLCSNCKQPGHNKRACRDGGHPIIVRSGLPQERVHLAWGDSTTLADGRAAVAVCRGRRVWCTTQSLVVETGQTADYRTKDVAVLLGLLVDGDAVTGLTRGDWMELARVLLGVELPPGSFQGGRLSLSWLRGQFSFCLDDATELVIQQHAYAFLLHLVGATIFSDGSARGVHMAYLTLFKDFEEVGRYSWGAGTLAFLYRELAKACRTGVVGIAGCLTLMQLWAWERLHTGRSTLLQEPELQGGPLGSRWNVRRTNATNPGGNLVLYRSELDHRWSYRWVVYGTWLSCVNHRAALYPSSTHPHWLEIGQDLVGPVCGSSTLGGSDRRAKTKSHAGEPSYVGAGLQLERRLRVEDYDEVPAAPKSTVLHLPRGGHTDTEPGPPFEQPLEQPIEQPQEEPSRHPPIRRIYTRRQKKAIGAPEPSSAL</sequence>
<feature type="region of interest" description="Disordered" evidence="5">
    <location>
        <begin position="79"/>
        <end position="123"/>
    </location>
</feature>
<dbReference type="InterPro" id="IPR007527">
    <property type="entry name" value="Znf_SWIM"/>
</dbReference>
<dbReference type="EMBL" id="JAINDJ010000003">
    <property type="protein sequence ID" value="KAG9452146.1"/>
    <property type="molecule type" value="Genomic_DNA"/>
</dbReference>
<dbReference type="InterPro" id="IPR018289">
    <property type="entry name" value="MULE_transposase_dom"/>
</dbReference>
<evidence type="ECO:0000256" key="2">
    <source>
        <dbReference type="ARBA" id="ARBA00022771"/>
    </source>
</evidence>
<dbReference type="Proteomes" id="UP000825729">
    <property type="component" value="Unassembled WGS sequence"/>
</dbReference>
<dbReference type="Pfam" id="PF04434">
    <property type="entry name" value="SWIM"/>
    <property type="match status" value="1"/>
</dbReference>
<feature type="domain" description="SWIM-type" evidence="6">
    <location>
        <begin position="475"/>
        <end position="507"/>
    </location>
</feature>
<evidence type="ECO:0000313" key="8">
    <source>
        <dbReference type="Proteomes" id="UP000825729"/>
    </source>
</evidence>
<gene>
    <name evidence="7" type="ORF">H6P81_005050</name>
</gene>
<comment type="caution">
    <text evidence="7">The sequence shown here is derived from an EMBL/GenBank/DDBJ whole genome shotgun (WGS) entry which is preliminary data.</text>
</comment>
<dbReference type="GO" id="GO:0008270">
    <property type="term" value="F:zinc ion binding"/>
    <property type="evidence" value="ECO:0007669"/>
    <property type="project" value="UniProtKB-KW"/>
</dbReference>
<dbReference type="InterPro" id="IPR006564">
    <property type="entry name" value="Znf_PMZ"/>
</dbReference>
<evidence type="ECO:0000259" key="6">
    <source>
        <dbReference type="PROSITE" id="PS50966"/>
    </source>
</evidence>
<dbReference type="AlphaFoldDB" id="A0AAV7EWW9"/>
<dbReference type="PANTHER" id="PTHR31973">
    <property type="entry name" value="POLYPROTEIN, PUTATIVE-RELATED"/>
    <property type="match status" value="1"/>
</dbReference>
<dbReference type="Pfam" id="PF10536">
    <property type="entry name" value="PMD"/>
    <property type="match status" value="1"/>
</dbReference>
<keyword evidence="3" id="KW-0862">Zinc</keyword>
<evidence type="ECO:0000313" key="7">
    <source>
        <dbReference type="EMBL" id="KAG9452146.1"/>
    </source>
</evidence>
<keyword evidence="1" id="KW-0479">Metal-binding</keyword>
<organism evidence="7 8">
    <name type="scientific">Aristolochia fimbriata</name>
    <name type="common">White veined hardy Dutchman's pipe vine</name>
    <dbReference type="NCBI Taxonomy" id="158543"/>
    <lineage>
        <taxon>Eukaryota</taxon>
        <taxon>Viridiplantae</taxon>
        <taxon>Streptophyta</taxon>
        <taxon>Embryophyta</taxon>
        <taxon>Tracheophyta</taxon>
        <taxon>Spermatophyta</taxon>
        <taxon>Magnoliopsida</taxon>
        <taxon>Magnoliidae</taxon>
        <taxon>Piperales</taxon>
        <taxon>Aristolochiaceae</taxon>
        <taxon>Aristolochia</taxon>
    </lineage>
</organism>
<evidence type="ECO:0000256" key="3">
    <source>
        <dbReference type="ARBA" id="ARBA00022833"/>
    </source>
</evidence>
<dbReference type="Pfam" id="PF10551">
    <property type="entry name" value="MULE"/>
    <property type="match status" value="1"/>
</dbReference>
<evidence type="ECO:0000256" key="5">
    <source>
        <dbReference type="SAM" id="MobiDB-lite"/>
    </source>
</evidence>
<evidence type="ECO:0000256" key="4">
    <source>
        <dbReference type="PROSITE-ProRule" id="PRU00325"/>
    </source>
</evidence>
<dbReference type="PROSITE" id="PS50966">
    <property type="entry name" value="ZF_SWIM"/>
    <property type="match status" value="1"/>
</dbReference>
<protein>
    <recommendedName>
        <fullName evidence="6">SWIM-type domain-containing protein</fullName>
    </recommendedName>
</protein>
<accession>A0AAV7EWW9</accession>
<evidence type="ECO:0000256" key="1">
    <source>
        <dbReference type="ARBA" id="ARBA00022723"/>
    </source>
</evidence>
<dbReference type="SMART" id="SM00575">
    <property type="entry name" value="ZnF_PMZ"/>
    <property type="match status" value="1"/>
</dbReference>
<proteinExistence type="predicted"/>
<reference evidence="7 8" key="1">
    <citation type="submission" date="2021-07" db="EMBL/GenBank/DDBJ databases">
        <title>The Aristolochia fimbriata genome: insights into angiosperm evolution, floral development and chemical biosynthesis.</title>
        <authorList>
            <person name="Jiao Y."/>
        </authorList>
    </citation>
    <scope>NUCLEOTIDE SEQUENCE [LARGE SCALE GENOMIC DNA]</scope>
    <source>
        <strain evidence="7">IBCAS-2021</strain>
        <tissue evidence="7">Leaf</tissue>
    </source>
</reference>
<dbReference type="InterPro" id="IPR019557">
    <property type="entry name" value="AminoTfrase-like_pln_mobile"/>
</dbReference>
<feature type="region of interest" description="Disordered" evidence="5">
    <location>
        <begin position="937"/>
        <end position="1001"/>
    </location>
</feature>
<feature type="compositionally biased region" description="Acidic residues" evidence="5">
    <location>
        <begin position="100"/>
        <end position="109"/>
    </location>
</feature>
<keyword evidence="8" id="KW-1185">Reference proteome</keyword>
<keyword evidence="2 4" id="KW-0863">Zinc-finger</keyword>